<sequence>MKNLKKVTVFTAKKIRTMDQGNPEAEAIAVLDGKILSIGTLEFMKPWLDRYDVTYNDTLKDKIILPGLIEPHSHCWMSAGFLGLDYIGPLPWPGLNGINPPHPHYEDVIEYLKEIDAKKEDPNEPIIAWGFDPANQGGSLDRKVLDAISSTRPIFVIGFAPHFAYLNSPAIEMANIPEGLQSPHILREENGDLKGVFLESDGAKLAIAPIIEVISELGGEKGLKFMSGIGHRAGITTIADLMFGVLNYDEELKDHVNATNDPDFPIRMLLTPHAMTMTLTHGDKAPEFVKGLKQYETDKLFFRGVKFLSDGSFPLMGSQVNFPGYLDGGNGVDGDASFKEMLPYWKAGFQIHCHANGDLALDNSLDMLAKLQEVHPRFDHRFTIEHYAISNPMQARRLKALGGLASVNNYFSHFRSLLHSEHAYGPDRAQREARLGSLEREGVIFALHSDYPQVVVPMHPLTAVYAAVTRIAEDGKTVVAEHERIGVERALRAVTIDAAYILGLEDKIGSLEQGKMADFTVLDQDPMEVEPEEIKDIPIWGTVLGGKINKC</sequence>
<evidence type="ECO:0000313" key="2">
    <source>
        <dbReference type="EMBL" id="NME67170.1"/>
    </source>
</evidence>
<comment type="caution">
    <text evidence="2">The sequence shown here is derived from an EMBL/GenBank/DDBJ whole genome shotgun (WGS) entry which is preliminary data.</text>
</comment>
<dbReference type="RefSeq" id="WP_169655323.1">
    <property type="nucleotide sequence ID" value="NZ_JABANE010000008.1"/>
</dbReference>
<dbReference type="InterPro" id="IPR032466">
    <property type="entry name" value="Metal_Hydrolase"/>
</dbReference>
<dbReference type="InterPro" id="IPR033932">
    <property type="entry name" value="YtcJ-like"/>
</dbReference>
<gene>
    <name evidence="2" type="ORF">HHU12_04245</name>
</gene>
<feature type="domain" description="Amidohydrolase 3" evidence="1">
    <location>
        <begin position="59"/>
        <end position="548"/>
    </location>
</feature>
<organism evidence="2 3">
    <name type="scientific">Flammeovirga aprica JL-4</name>
    <dbReference type="NCBI Taxonomy" id="694437"/>
    <lineage>
        <taxon>Bacteria</taxon>
        <taxon>Pseudomonadati</taxon>
        <taxon>Bacteroidota</taxon>
        <taxon>Cytophagia</taxon>
        <taxon>Cytophagales</taxon>
        <taxon>Flammeovirgaceae</taxon>
        <taxon>Flammeovirga</taxon>
    </lineage>
</organism>
<dbReference type="AlphaFoldDB" id="A0A7X9RSF7"/>
<dbReference type="SUPFAM" id="SSF51338">
    <property type="entry name" value="Composite domain of metallo-dependent hydrolases"/>
    <property type="match status" value="1"/>
</dbReference>
<dbReference type="Gene3D" id="3.20.20.140">
    <property type="entry name" value="Metal-dependent hydrolases"/>
    <property type="match status" value="1"/>
</dbReference>
<dbReference type="InterPro" id="IPR011059">
    <property type="entry name" value="Metal-dep_hydrolase_composite"/>
</dbReference>
<dbReference type="PANTHER" id="PTHR22642:SF2">
    <property type="entry name" value="PROTEIN LONG AFTER FAR-RED 3"/>
    <property type="match status" value="1"/>
</dbReference>
<reference evidence="2 3" key="1">
    <citation type="submission" date="2020-04" db="EMBL/GenBank/DDBJ databases">
        <title>Flammeovirga sp. SR4, a novel species isolated from seawater.</title>
        <authorList>
            <person name="Wang X."/>
        </authorList>
    </citation>
    <scope>NUCLEOTIDE SEQUENCE [LARGE SCALE GENOMIC DNA]</scope>
    <source>
        <strain evidence="2 3">ATCC 23126</strain>
    </source>
</reference>
<dbReference type="CDD" id="cd01300">
    <property type="entry name" value="YtcJ_like"/>
    <property type="match status" value="1"/>
</dbReference>
<dbReference type="GO" id="GO:0016810">
    <property type="term" value="F:hydrolase activity, acting on carbon-nitrogen (but not peptide) bonds"/>
    <property type="evidence" value="ECO:0007669"/>
    <property type="project" value="InterPro"/>
</dbReference>
<evidence type="ECO:0000259" key="1">
    <source>
        <dbReference type="Pfam" id="PF07969"/>
    </source>
</evidence>
<dbReference type="EMBL" id="JABANE010000008">
    <property type="protein sequence ID" value="NME67170.1"/>
    <property type="molecule type" value="Genomic_DNA"/>
</dbReference>
<proteinExistence type="predicted"/>
<keyword evidence="2" id="KW-0378">Hydrolase</keyword>
<keyword evidence="3" id="KW-1185">Reference proteome</keyword>
<protein>
    <submittedName>
        <fullName evidence="2">Amidohydrolase</fullName>
    </submittedName>
</protein>
<name>A0A7X9RSF7_9BACT</name>
<dbReference type="SUPFAM" id="SSF51556">
    <property type="entry name" value="Metallo-dependent hydrolases"/>
    <property type="match status" value="1"/>
</dbReference>
<dbReference type="Gene3D" id="3.10.310.70">
    <property type="match status" value="1"/>
</dbReference>
<dbReference type="PANTHER" id="PTHR22642">
    <property type="entry name" value="IMIDAZOLONEPROPIONASE"/>
    <property type="match status" value="1"/>
</dbReference>
<dbReference type="Proteomes" id="UP000576082">
    <property type="component" value="Unassembled WGS sequence"/>
</dbReference>
<dbReference type="Gene3D" id="2.30.40.10">
    <property type="entry name" value="Urease, subunit C, domain 1"/>
    <property type="match status" value="1"/>
</dbReference>
<dbReference type="InterPro" id="IPR013108">
    <property type="entry name" value="Amidohydro_3"/>
</dbReference>
<dbReference type="Pfam" id="PF07969">
    <property type="entry name" value="Amidohydro_3"/>
    <property type="match status" value="1"/>
</dbReference>
<evidence type="ECO:0000313" key="3">
    <source>
        <dbReference type="Proteomes" id="UP000576082"/>
    </source>
</evidence>
<accession>A0A7X9RSF7</accession>